<evidence type="ECO:0000256" key="3">
    <source>
        <dbReference type="ARBA" id="ARBA00022692"/>
    </source>
</evidence>
<feature type="transmembrane region" description="Helical" evidence="6">
    <location>
        <begin position="210"/>
        <end position="228"/>
    </location>
</feature>
<evidence type="ECO:0000256" key="2">
    <source>
        <dbReference type="ARBA" id="ARBA00009853"/>
    </source>
</evidence>
<dbReference type="GO" id="GO:0016020">
    <property type="term" value="C:membrane"/>
    <property type="evidence" value="ECO:0007669"/>
    <property type="project" value="UniProtKB-SubCell"/>
</dbReference>
<sequence>MLGIALMLGFSTLAPMGDAVIKILGGLLPAMFFVVSRFAMQAAFLAPIVLTTKTFRSITPGQYRLILFRTIFHIIGVGSMFMALRHLPLADAVAIAFVMPFISLLLGKYVLGEDVGLRRLLACCVGFIGTLLVIQPSFVEVGTAALWPLVTAVAFALFILVGRQVAQQADPVAIQMLSGVMAVLILLPLLVLGAQLNWPEFGLIFPTGKTLWLILLAGFLGTIAHLLMTWSLRYAPSTTLAPLTYIEIPITTFVGFMVFGDLPNQLAATGICISVAAGLYIVFREQANARASAAETL</sequence>
<evidence type="ECO:0000313" key="8">
    <source>
        <dbReference type="EMBL" id="CUK24925.1"/>
    </source>
</evidence>
<dbReference type="PANTHER" id="PTHR22911">
    <property type="entry name" value="ACYL-MALONYL CONDENSING ENZYME-RELATED"/>
    <property type="match status" value="1"/>
</dbReference>
<organism evidence="8 9">
    <name type="scientific">Cognatishimia activa</name>
    <dbReference type="NCBI Taxonomy" id="1715691"/>
    <lineage>
        <taxon>Bacteria</taxon>
        <taxon>Pseudomonadati</taxon>
        <taxon>Pseudomonadota</taxon>
        <taxon>Alphaproteobacteria</taxon>
        <taxon>Rhodobacterales</taxon>
        <taxon>Paracoccaceae</taxon>
        <taxon>Cognatishimia</taxon>
    </lineage>
</organism>
<feature type="transmembrane region" description="Helical" evidence="6">
    <location>
        <begin position="265"/>
        <end position="283"/>
    </location>
</feature>
<gene>
    <name evidence="8" type="ORF">TA5114_00714</name>
</gene>
<keyword evidence="5 6" id="KW-0472">Membrane</keyword>
<comment type="subcellular location">
    <subcellularLocation>
        <location evidence="1">Membrane</location>
        <topology evidence="1">Multi-pass membrane protein</topology>
    </subcellularLocation>
</comment>
<proteinExistence type="inferred from homology"/>
<dbReference type="STRING" id="1715691.TA5113_02361"/>
<feature type="transmembrane region" description="Helical" evidence="6">
    <location>
        <begin position="119"/>
        <end position="138"/>
    </location>
</feature>
<feature type="transmembrane region" description="Helical" evidence="6">
    <location>
        <begin position="89"/>
        <end position="107"/>
    </location>
</feature>
<protein>
    <submittedName>
        <fullName evidence="8">Carboxylate/amino acid/amine transporter</fullName>
    </submittedName>
</protein>
<dbReference type="Pfam" id="PF00892">
    <property type="entry name" value="EamA"/>
    <property type="match status" value="2"/>
</dbReference>
<dbReference type="PANTHER" id="PTHR22911:SF6">
    <property type="entry name" value="SOLUTE CARRIER FAMILY 35 MEMBER G1"/>
    <property type="match status" value="1"/>
</dbReference>
<keyword evidence="9" id="KW-1185">Reference proteome</keyword>
<feature type="transmembrane region" description="Helical" evidence="6">
    <location>
        <begin position="63"/>
        <end position="83"/>
    </location>
</feature>
<dbReference type="Proteomes" id="UP000051184">
    <property type="component" value="Unassembled WGS sequence"/>
</dbReference>
<dbReference type="AlphaFoldDB" id="A0A0P1IMN1"/>
<feature type="transmembrane region" description="Helical" evidence="6">
    <location>
        <begin position="29"/>
        <end position="51"/>
    </location>
</feature>
<feature type="domain" description="EamA" evidence="7">
    <location>
        <begin position="2"/>
        <end position="134"/>
    </location>
</feature>
<dbReference type="InterPro" id="IPR037185">
    <property type="entry name" value="EmrE-like"/>
</dbReference>
<keyword evidence="4 6" id="KW-1133">Transmembrane helix</keyword>
<evidence type="ECO:0000313" key="9">
    <source>
        <dbReference type="Proteomes" id="UP000051184"/>
    </source>
</evidence>
<dbReference type="EMBL" id="CYUE01000006">
    <property type="protein sequence ID" value="CUK24925.1"/>
    <property type="molecule type" value="Genomic_DNA"/>
</dbReference>
<name>A0A0P1IMN1_9RHOB</name>
<feature type="transmembrane region" description="Helical" evidence="6">
    <location>
        <begin position="174"/>
        <end position="198"/>
    </location>
</feature>
<evidence type="ECO:0000256" key="4">
    <source>
        <dbReference type="ARBA" id="ARBA00022989"/>
    </source>
</evidence>
<feature type="transmembrane region" description="Helical" evidence="6">
    <location>
        <begin position="144"/>
        <end position="162"/>
    </location>
</feature>
<dbReference type="InterPro" id="IPR000620">
    <property type="entry name" value="EamA_dom"/>
</dbReference>
<evidence type="ECO:0000256" key="1">
    <source>
        <dbReference type="ARBA" id="ARBA00004141"/>
    </source>
</evidence>
<accession>A0A0P1IMN1</accession>
<feature type="transmembrane region" description="Helical" evidence="6">
    <location>
        <begin position="240"/>
        <end position="259"/>
    </location>
</feature>
<feature type="domain" description="EamA" evidence="7">
    <location>
        <begin position="144"/>
        <end position="281"/>
    </location>
</feature>
<comment type="similarity">
    <text evidence="2">Belongs to the drug/metabolite transporter (DMT) superfamily. 10 TMS drug/metabolite exporter (DME) (TC 2.A.7.3) family.</text>
</comment>
<keyword evidence="3 6" id="KW-0812">Transmembrane</keyword>
<dbReference type="SUPFAM" id="SSF103481">
    <property type="entry name" value="Multidrug resistance efflux transporter EmrE"/>
    <property type="match status" value="2"/>
</dbReference>
<evidence type="ECO:0000256" key="5">
    <source>
        <dbReference type="ARBA" id="ARBA00023136"/>
    </source>
</evidence>
<evidence type="ECO:0000259" key="7">
    <source>
        <dbReference type="Pfam" id="PF00892"/>
    </source>
</evidence>
<evidence type="ECO:0000256" key="6">
    <source>
        <dbReference type="SAM" id="Phobius"/>
    </source>
</evidence>
<reference evidence="9" key="1">
    <citation type="submission" date="2015-09" db="EMBL/GenBank/DDBJ databases">
        <authorList>
            <person name="Rodrigo-Torres Lidia"/>
            <person name="Arahal R.David."/>
        </authorList>
    </citation>
    <scope>NUCLEOTIDE SEQUENCE [LARGE SCALE GENOMIC DNA]</scope>
    <source>
        <strain evidence="9">CECT 5114</strain>
    </source>
</reference>